<proteinExistence type="predicted"/>
<keyword evidence="1" id="KW-0812">Transmembrane</keyword>
<dbReference type="OrthoDB" id="10011506at2"/>
<feature type="transmembrane region" description="Helical" evidence="1">
    <location>
        <begin position="36"/>
        <end position="61"/>
    </location>
</feature>
<feature type="transmembrane region" description="Helical" evidence="1">
    <location>
        <begin position="6"/>
        <end position="24"/>
    </location>
</feature>
<dbReference type="AlphaFoldDB" id="A0A5C5YLS5"/>
<sequence length="141" mass="15798">MTFANVAYTVAIVSYLILAPLLNSRVSSRDGAPDTFWSILIVLLTAPACIVWLFVLAVWSIPYFLMYPERHAHMIDFTGTDAQKQAMREFREQAAQRNVFRRVLENLCILPYTGPEPSQVLLDFDANESKHAASSDSDDGG</sequence>
<gene>
    <name evidence="2" type="ORF">CA13_73690</name>
</gene>
<comment type="caution">
    <text evidence="2">The sequence shown here is derived from an EMBL/GenBank/DDBJ whole genome shotgun (WGS) entry which is preliminary data.</text>
</comment>
<keyword evidence="1" id="KW-1133">Transmembrane helix</keyword>
<evidence type="ECO:0000313" key="3">
    <source>
        <dbReference type="Proteomes" id="UP000315010"/>
    </source>
</evidence>
<dbReference type="Proteomes" id="UP000315010">
    <property type="component" value="Unassembled WGS sequence"/>
</dbReference>
<dbReference type="EMBL" id="SJPJ01000003">
    <property type="protein sequence ID" value="TWT75796.1"/>
    <property type="molecule type" value="Genomic_DNA"/>
</dbReference>
<keyword evidence="3" id="KW-1185">Reference proteome</keyword>
<reference evidence="2 3" key="1">
    <citation type="submission" date="2019-02" db="EMBL/GenBank/DDBJ databases">
        <title>Deep-cultivation of Planctomycetes and their phenomic and genomic characterization uncovers novel biology.</title>
        <authorList>
            <person name="Wiegand S."/>
            <person name="Jogler M."/>
            <person name="Boedeker C."/>
            <person name="Pinto D."/>
            <person name="Vollmers J."/>
            <person name="Rivas-Marin E."/>
            <person name="Kohn T."/>
            <person name="Peeters S.H."/>
            <person name="Heuer A."/>
            <person name="Rast P."/>
            <person name="Oberbeckmann S."/>
            <person name="Bunk B."/>
            <person name="Jeske O."/>
            <person name="Meyerdierks A."/>
            <person name="Storesund J.E."/>
            <person name="Kallscheuer N."/>
            <person name="Luecker S."/>
            <person name="Lage O.M."/>
            <person name="Pohl T."/>
            <person name="Merkel B.J."/>
            <person name="Hornburger P."/>
            <person name="Mueller R.-W."/>
            <person name="Bruemmer F."/>
            <person name="Labrenz M."/>
            <person name="Spormann A.M."/>
            <person name="Op Den Camp H."/>
            <person name="Overmann J."/>
            <person name="Amann R."/>
            <person name="Jetten M.S.M."/>
            <person name="Mascher T."/>
            <person name="Medema M.H."/>
            <person name="Devos D.P."/>
            <person name="Kaster A.-K."/>
            <person name="Ovreas L."/>
            <person name="Rohde M."/>
            <person name="Galperin M.Y."/>
            <person name="Jogler C."/>
        </authorList>
    </citation>
    <scope>NUCLEOTIDE SEQUENCE [LARGE SCALE GENOMIC DNA]</scope>
    <source>
        <strain evidence="2 3">CA13</strain>
    </source>
</reference>
<accession>A0A5C5YLS5</accession>
<evidence type="ECO:0000313" key="2">
    <source>
        <dbReference type="EMBL" id="TWT75796.1"/>
    </source>
</evidence>
<organism evidence="2 3">
    <name type="scientific">Novipirellula herctigrandis</name>
    <dbReference type="NCBI Taxonomy" id="2527986"/>
    <lineage>
        <taxon>Bacteria</taxon>
        <taxon>Pseudomonadati</taxon>
        <taxon>Planctomycetota</taxon>
        <taxon>Planctomycetia</taxon>
        <taxon>Pirellulales</taxon>
        <taxon>Pirellulaceae</taxon>
        <taxon>Novipirellula</taxon>
    </lineage>
</organism>
<keyword evidence="1" id="KW-0472">Membrane</keyword>
<protein>
    <submittedName>
        <fullName evidence="2">Uncharacterized protein</fullName>
    </submittedName>
</protein>
<name>A0A5C5YLS5_9BACT</name>
<evidence type="ECO:0000256" key="1">
    <source>
        <dbReference type="SAM" id="Phobius"/>
    </source>
</evidence>